<dbReference type="RefSeq" id="XP_025399323.1">
    <property type="nucleotide sequence ID" value="XM_025541715.1"/>
</dbReference>
<keyword evidence="3" id="KW-1185">Reference proteome</keyword>
<dbReference type="EMBL" id="MSFL01000012">
    <property type="protein sequence ID" value="PWY82058.1"/>
    <property type="molecule type" value="Genomic_DNA"/>
</dbReference>
<evidence type="ECO:0000313" key="3">
    <source>
        <dbReference type="Proteomes" id="UP000247233"/>
    </source>
</evidence>
<evidence type="ECO:0000313" key="2">
    <source>
        <dbReference type="EMBL" id="PWY82058.1"/>
    </source>
</evidence>
<organism evidence="2 3">
    <name type="scientific">Aspergillus heteromorphus CBS 117.55</name>
    <dbReference type="NCBI Taxonomy" id="1448321"/>
    <lineage>
        <taxon>Eukaryota</taxon>
        <taxon>Fungi</taxon>
        <taxon>Dikarya</taxon>
        <taxon>Ascomycota</taxon>
        <taxon>Pezizomycotina</taxon>
        <taxon>Eurotiomycetes</taxon>
        <taxon>Eurotiomycetidae</taxon>
        <taxon>Eurotiales</taxon>
        <taxon>Aspergillaceae</taxon>
        <taxon>Aspergillus</taxon>
        <taxon>Aspergillus subgen. Circumdati</taxon>
    </lineage>
</organism>
<gene>
    <name evidence="2" type="ORF">BO70DRAFT_35080</name>
</gene>
<comment type="caution">
    <text evidence="2">The sequence shown here is derived from an EMBL/GenBank/DDBJ whole genome shotgun (WGS) entry which is preliminary data.</text>
</comment>
<name>A0A317WAN6_9EURO</name>
<accession>A0A317WAN6</accession>
<proteinExistence type="predicted"/>
<evidence type="ECO:0000256" key="1">
    <source>
        <dbReference type="SAM" id="MobiDB-lite"/>
    </source>
</evidence>
<sequence length="111" mass="12149">MSLRRGSNGGFRVRSLGSCGGLLGWWWPELTILAGGVSVGPGSSILVDEFGREKVEELCEGRGWRIKSRRLALLSVKLSYLMLRAGRGSNRQPPPSFMPPVFQGPERHVVG</sequence>
<dbReference type="AlphaFoldDB" id="A0A317WAN6"/>
<protein>
    <submittedName>
        <fullName evidence="2">Uncharacterized protein</fullName>
    </submittedName>
</protein>
<feature type="region of interest" description="Disordered" evidence="1">
    <location>
        <begin position="87"/>
        <end position="111"/>
    </location>
</feature>
<dbReference type="VEuPathDB" id="FungiDB:BO70DRAFT_35080"/>
<dbReference type="GeneID" id="37063952"/>
<reference evidence="2 3" key="1">
    <citation type="submission" date="2016-12" db="EMBL/GenBank/DDBJ databases">
        <title>The genomes of Aspergillus section Nigri reveals drivers in fungal speciation.</title>
        <authorList>
            <consortium name="DOE Joint Genome Institute"/>
            <person name="Vesth T.C."/>
            <person name="Nybo J."/>
            <person name="Theobald S."/>
            <person name="Brandl J."/>
            <person name="Frisvad J.C."/>
            <person name="Nielsen K.F."/>
            <person name="Lyhne E.K."/>
            <person name="Kogle M.E."/>
            <person name="Kuo A."/>
            <person name="Riley R."/>
            <person name="Clum A."/>
            <person name="Nolan M."/>
            <person name="Lipzen A."/>
            <person name="Salamov A."/>
            <person name="Henrissat B."/>
            <person name="Wiebenga A."/>
            <person name="De Vries R.P."/>
            <person name="Grigoriev I.V."/>
            <person name="Mortensen U.H."/>
            <person name="Andersen M.R."/>
            <person name="Baker S.E."/>
        </authorList>
    </citation>
    <scope>NUCLEOTIDE SEQUENCE [LARGE SCALE GENOMIC DNA]</scope>
    <source>
        <strain evidence="2 3">CBS 117.55</strain>
    </source>
</reference>
<dbReference type="Proteomes" id="UP000247233">
    <property type="component" value="Unassembled WGS sequence"/>
</dbReference>